<dbReference type="InterPro" id="IPR045853">
    <property type="entry name" value="Pep_chain_release_fac_I_sf"/>
</dbReference>
<dbReference type="Pfam" id="PF03462">
    <property type="entry name" value="PCRF"/>
    <property type="match status" value="1"/>
</dbReference>
<dbReference type="Gene3D" id="3.30.70.1660">
    <property type="match status" value="2"/>
</dbReference>
<dbReference type="PANTHER" id="PTHR43804:SF3">
    <property type="entry name" value="PEPTIDE CHAIN RELEASE FACTOR 1-LIKE, MITOCHONDRIAL"/>
    <property type="match status" value="1"/>
</dbReference>
<dbReference type="Ensembl" id="ENSPKIT00000027377.1">
    <property type="protein sequence ID" value="ENSPKIP00000003416.1"/>
    <property type="gene ID" value="ENSPKIG00000020934.1"/>
</dbReference>
<evidence type="ECO:0000256" key="1">
    <source>
        <dbReference type="ARBA" id="ARBA00010835"/>
    </source>
</evidence>
<proteinExistence type="inferred from homology"/>
<dbReference type="Gene3D" id="3.30.160.20">
    <property type="match status" value="1"/>
</dbReference>
<feature type="domain" description="Prokaryotic-type class I peptide chain release factors" evidence="3">
    <location>
        <begin position="282"/>
        <end position="298"/>
    </location>
</feature>
<dbReference type="GeneTree" id="ENSGT00940000155683"/>
<dbReference type="Pfam" id="PF00472">
    <property type="entry name" value="RF-1"/>
    <property type="match status" value="1"/>
</dbReference>
<accession>A0A3B3QDC6</accession>
<keyword evidence="5" id="KW-1185">Reference proteome</keyword>
<protein>
    <submittedName>
        <fullName evidence="4">Mitochondrial translation release factor 1 like</fullName>
    </submittedName>
</protein>
<evidence type="ECO:0000313" key="4">
    <source>
        <dbReference type="Ensembl" id="ENSPKIP00000003416.1"/>
    </source>
</evidence>
<evidence type="ECO:0000259" key="3">
    <source>
        <dbReference type="PROSITE" id="PS00745"/>
    </source>
</evidence>
<reference evidence="4" key="1">
    <citation type="submission" date="2025-08" db="UniProtKB">
        <authorList>
            <consortium name="Ensembl"/>
        </authorList>
    </citation>
    <scope>IDENTIFICATION</scope>
</reference>
<dbReference type="PANTHER" id="PTHR43804">
    <property type="entry name" value="LD18447P"/>
    <property type="match status" value="1"/>
</dbReference>
<dbReference type="AlphaFoldDB" id="A0A3B3QDC6"/>
<dbReference type="FunFam" id="3.30.160.20:FF:000004">
    <property type="entry name" value="Peptide chain release factor 1"/>
    <property type="match status" value="1"/>
</dbReference>
<dbReference type="PROSITE" id="PS00745">
    <property type="entry name" value="RF_PROK_I"/>
    <property type="match status" value="1"/>
</dbReference>
<name>A0A3B3QDC6_9TELE</name>
<dbReference type="GO" id="GO:0005739">
    <property type="term" value="C:mitochondrion"/>
    <property type="evidence" value="ECO:0007669"/>
    <property type="project" value="TreeGrafter"/>
</dbReference>
<dbReference type="InterPro" id="IPR000352">
    <property type="entry name" value="Pep_chain_release_fac_I"/>
</dbReference>
<reference evidence="4" key="2">
    <citation type="submission" date="2025-09" db="UniProtKB">
        <authorList>
            <consortium name="Ensembl"/>
        </authorList>
    </citation>
    <scope>IDENTIFICATION</scope>
</reference>
<dbReference type="FunFam" id="3.30.70.1660:FF:000011">
    <property type="entry name" value="Peptide chain release factor 1-like, mitochondrial"/>
    <property type="match status" value="1"/>
</dbReference>
<evidence type="ECO:0000313" key="5">
    <source>
        <dbReference type="Proteomes" id="UP000261540"/>
    </source>
</evidence>
<dbReference type="GO" id="GO:0070126">
    <property type="term" value="P:mitochondrial translational termination"/>
    <property type="evidence" value="ECO:0007669"/>
    <property type="project" value="TreeGrafter"/>
</dbReference>
<dbReference type="InterPro" id="IPR050057">
    <property type="entry name" value="Prokaryotic/Mito_RF"/>
</dbReference>
<dbReference type="InterPro" id="IPR005139">
    <property type="entry name" value="PCRF"/>
</dbReference>
<dbReference type="Proteomes" id="UP000261540">
    <property type="component" value="Unplaced"/>
</dbReference>
<keyword evidence="2" id="KW-0648">Protein biosynthesis</keyword>
<organism evidence="4 5">
    <name type="scientific">Paramormyrops kingsleyae</name>
    <dbReference type="NCBI Taxonomy" id="1676925"/>
    <lineage>
        <taxon>Eukaryota</taxon>
        <taxon>Metazoa</taxon>
        <taxon>Chordata</taxon>
        <taxon>Craniata</taxon>
        <taxon>Vertebrata</taxon>
        <taxon>Euteleostomi</taxon>
        <taxon>Actinopterygii</taxon>
        <taxon>Neopterygii</taxon>
        <taxon>Teleostei</taxon>
        <taxon>Osteoglossocephala</taxon>
        <taxon>Osteoglossomorpha</taxon>
        <taxon>Osteoglossiformes</taxon>
        <taxon>Mormyridae</taxon>
        <taxon>Paramormyrops</taxon>
    </lineage>
</organism>
<dbReference type="GO" id="GO:0003747">
    <property type="term" value="F:translation release factor activity"/>
    <property type="evidence" value="ECO:0007669"/>
    <property type="project" value="InterPro"/>
</dbReference>
<dbReference type="Gene3D" id="6.10.140.1950">
    <property type="match status" value="1"/>
</dbReference>
<dbReference type="SMART" id="SM00937">
    <property type="entry name" value="PCRF"/>
    <property type="match status" value="1"/>
</dbReference>
<evidence type="ECO:0000256" key="2">
    <source>
        <dbReference type="ARBA" id="ARBA00022917"/>
    </source>
</evidence>
<dbReference type="OrthoDB" id="2019491at2759"/>
<comment type="similarity">
    <text evidence="1">Belongs to the prokaryotic/mitochondrial release factor family.</text>
</comment>
<dbReference type="STRING" id="1676925.ENSPKIP00000003416"/>
<dbReference type="SUPFAM" id="SSF75620">
    <property type="entry name" value="Release factor"/>
    <property type="match status" value="1"/>
</dbReference>
<sequence length="420" mass="48009">MRPFNTQILRSLSAIRTFTVFGETRYTRIYYGDLRCRRFLHTTKVNPAASVLSANEIFKRKSLQDYLRKLESEYVDCLRSVDLNSEDLKWKRNRITHLTPLIDCVKKLAQKQKEYEEIQALLKDDDLDIRKLAENEKIACQDSVQDLRKTILSLLIPAEKADDSDLVLEVTAGVGGQEAMLFTAEMFDMYRRFANYQGWDFETLEYNPSDTGGLRHGSAAVSGPQSYKTMKFEAGVHRVQRVPKTEKQGRIHTSTMTVAVLPQPTEITLTINAKDLKIETKRASGAGGQHVNTTDSAVRIVHIPTGVVAECQQERSQLKNKEKAMKMLRAKLYGLRLEEESSKRHQARKIQIGTKGRSEKIRTYNFVQDRITDHRIGKTQHDVRGFMLGEDLLEDMSRSLKQFSDQEVLMDILGEDGADE</sequence>